<organism evidence="3 4">
    <name type="scientific">Mycobacterium celatum</name>
    <dbReference type="NCBI Taxonomy" id="28045"/>
    <lineage>
        <taxon>Bacteria</taxon>
        <taxon>Bacillati</taxon>
        <taxon>Actinomycetota</taxon>
        <taxon>Actinomycetes</taxon>
        <taxon>Mycobacteriales</taxon>
        <taxon>Mycobacteriaceae</taxon>
        <taxon>Mycobacterium</taxon>
    </lineage>
</organism>
<reference evidence="3 4" key="1">
    <citation type="submission" date="2016-01" db="EMBL/GenBank/DDBJ databases">
        <title>The new phylogeny of the genus Mycobacterium.</title>
        <authorList>
            <person name="Tarcisio F."/>
            <person name="Conor M."/>
            <person name="Antonella G."/>
            <person name="Elisabetta G."/>
            <person name="Giulia F.S."/>
            <person name="Sara T."/>
            <person name="Anna F."/>
            <person name="Clotilde B."/>
            <person name="Roberto B."/>
            <person name="Veronica D.S."/>
            <person name="Fabio R."/>
            <person name="Monica P."/>
            <person name="Olivier J."/>
            <person name="Enrico T."/>
            <person name="Nicola S."/>
        </authorList>
    </citation>
    <scope>NUCLEOTIDE SEQUENCE [LARGE SCALE GENOMIC DNA]</scope>
    <source>
        <strain evidence="3 4">DSM 44243</strain>
    </source>
</reference>
<name>A0A1X1RTA8_MYCCE</name>
<feature type="compositionally biased region" description="Low complexity" evidence="1">
    <location>
        <begin position="22"/>
        <end position="41"/>
    </location>
</feature>
<dbReference type="Pfam" id="PF08310">
    <property type="entry name" value="LGFP"/>
    <property type="match status" value="2"/>
</dbReference>
<evidence type="ECO:0000313" key="4">
    <source>
        <dbReference type="Proteomes" id="UP000193907"/>
    </source>
</evidence>
<dbReference type="STRING" id="28045.AWB95_07655"/>
<evidence type="ECO:0000256" key="2">
    <source>
        <dbReference type="SAM" id="SignalP"/>
    </source>
</evidence>
<gene>
    <name evidence="3" type="ORF">AWB95_07655</name>
</gene>
<comment type="caution">
    <text evidence="3">The sequence shown here is derived from an EMBL/GenBank/DDBJ whole genome shotgun (WGS) entry which is preliminary data.</text>
</comment>
<sequence>MNRTRQAAALFTAVAAPLAGCSSSPTADANNTAAPDDPMAAGIEAAPEPDAHSAGTESTKIATPSGEFALQGAILQKYNSIGGPNGPLALPTASEQPGPGDGQYSTFGGGAIYWSPNTGAHVLWGGIGDAWQQHGGAAGQLGYPTSDEQTIPGGWEQHFQHGTITYTDGPRIKIS</sequence>
<feature type="chain" id="PRO_5010854205" description="Esterase" evidence="2">
    <location>
        <begin position="30"/>
        <end position="175"/>
    </location>
</feature>
<dbReference type="AlphaFoldDB" id="A0A1X1RTA8"/>
<evidence type="ECO:0008006" key="5">
    <source>
        <dbReference type="Google" id="ProtNLM"/>
    </source>
</evidence>
<keyword evidence="4" id="KW-1185">Reference proteome</keyword>
<feature type="region of interest" description="Disordered" evidence="1">
    <location>
        <begin position="22"/>
        <end position="59"/>
    </location>
</feature>
<proteinExistence type="predicted"/>
<dbReference type="EMBL" id="LQOM01000022">
    <property type="protein sequence ID" value="ORV15352.1"/>
    <property type="molecule type" value="Genomic_DNA"/>
</dbReference>
<dbReference type="InterPro" id="IPR013207">
    <property type="entry name" value="LGFP"/>
</dbReference>
<accession>A0A1X1RTA8</accession>
<dbReference type="Proteomes" id="UP000193907">
    <property type="component" value="Unassembled WGS sequence"/>
</dbReference>
<protein>
    <recommendedName>
        <fullName evidence="5">Esterase</fullName>
    </recommendedName>
</protein>
<keyword evidence="2" id="KW-0732">Signal</keyword>
<feature type="signal peptide" evidence="2">
    <location>
        <begin position="1"/>
        <end position="29"/>
    </location>
</feature>
<evidence type="ECO:0000256" key="1">
    <source>
        <dbReference type="SAM" id="MobiDB-lite"/>
    </source>
</evidence>
<evidence type="ECO:0000313" key="3">
    <source>
        <dbReference type="EMBL" id="ORV15352.1"/>
    </source>
</evidence>
<dbReference type="RefSeq" id="WP_062540144.1">
    <property type="nucleotide sequence ID" value="NZ_BBUN01000175.1"/>
</dbReference>